<sequence>MKKMLKIIAMLLVIATVVFAAGCSDKTAESTEEGAEEAVDEETAPVAEDGEHAVEEGADVPPELGPDDNVTVAKDNETDLGDNVTVAEDNETDLGDNVTVAEDNETVEDNETDDTA</sequence>
<dbReference type="Proteomes" id="UP000033111">
    <property type="component" value="Chromosome"/>
</dbReference>
<keyword evidence="3" id="KW-1185">Reference proteome</keyword>
<feature type="compositionally biased region" description="Acidic residues" evidence="1">
    <location>
        <begin position="102"/>
        <end position="116"/>
    </location>
</feature>
<feature type="compositionally biased region" description="Acidic residues" evidence="1">
    <location>
        <begin position="30"/>
        <end position="43"/>
    </location>
</feature>
<reference evidence="2 3" key="1">
    <citation type="submission" date="2014-07" db="EMBL/GenBank/DDBJ databases">
        <title>Methanogenic archaea and the global carbon cycle.</title>
        <authorList>
            <person name="Henriksen J.R."/>
            <person name="Luke J."/>
            <person name="Reinhart S."/>
            <person name="Benedict M.N."/>
            <person name="Youngblut N.D."/>
            <person name="Metcalf M.E."/>
            <person name="Whitaker R.J."/>
            <person name="Metcalf W.W."/>
        </authorList>
    </citation>
    <scope>NUCLEOTIDE SEQUENCE [LARGE SCALE GENOMIC DNA]</scope>
    <source>
        <strain evidence="2 3">T4/M</strain>
    </source>
</reference>
<dbReference type="PATRIC" id="fig|1434120.4.peg.887"/>
<dbReference type="HOGENOM" id="CLU_159091_0_0_2"/>
<dbReference type="EMBL" id="CP009506">
    <property type="protein sequence ID" value="AKB27416.1"/>
    <property type="molecule type" value="Genomic_DNA"/>
</dbReference>
<dbReference type="GeneID" id="69042829"/>
<evidence type="ECO:0000313" key="2">
    <source>
        <dbReference type="EMBL" id="AKB27416.1"/>
    </source>
</evidence>
<evidence type="ECO:0000256" key="1">
    <source>
        <dbReference type="SAM" id="MobiDB-lite"/>
    </source>
</evidence>
<dbReference type="PROSITE" id="PS51257">
    <property type="entry name" value="PROKAR_LIPOPROTEIN"/>
    <property type="match status" value="1"/>
</dbReference>
<dbReference type="AlphaFoldDB" id="A0A0E3L7V2"/>
<feature type="region of interest" description="Disordered" evidence="1">
    <location>
        <begin position="26"/>
        <end position="116"/>
    </location>
</feature>
<evidence type="ECO:0000313" key="3">
    <source>
        <dbReference type="Proteomes" id="UP000033111"/>
    </source>
</evidence>
<name>A0A0E3L7V2_9EURY</name>
<organism evidence="2 3">
    <name type="scientific">Methanosarcina siciliae T4/M</name>
    <dbReference type="NCBI Taxonomy" id="1434120"/>
    <lineage>
        <taxon>Archaea</taxon>
        <taxon>Methanobacteriati</taxon>
        <taxon>Methanobacteriota</taxon>
        <taxon>Stenosarchaea group</taxon>
        <taxon>Methanomicrobia</taxon>
        <taxon>Methanosarcinales</taxon>
        <taxon>Methanosarcinaceae</taxon>
        <taxon>Methanosarcina</taxon>
    </lineage>
</organism>
<proteinExistence type="predicted"/>
<dbReference type="RefSeq" id="WP_048170121.1">
    <property type="nucleotide sequence ID" value="NZ_CP009506.1"/>
</dbReference>
<dbReference type="KEGG" id="msw:MSSIT_0697"/>
<accession>A0A0E3L7V2</accession>
<gene>
    <name evidence="2" type="ORF">MSSIT_0697</name>
</gene>
<protein>
    <submittedName>
        <fullName evidence="2">Uncharacterized protein</fullName>
    </submittedName>
</protein>